<dbReference type="EMBL" id="CP082275">
    <property type="protein sequence ID" value="USH03713.1"/>
    <property type="molecule type" value="Genomic_DNA"/>
</dbReference>
<gene>
    <name evidence="1" type="ORF">K6Q96_06890</name>
</gene>
<dbReference type="RefSeq" id="WP_251878957.1">
    <property type="nucleotide sequence ID" value="NZ_CP082275.1"/>
</dbReference>
<name>A0ABY4WXL2_9GAMM</name>
<keyword evidence="2" id="KW-1185">Reference proteome</keyword>
<evidence type="ECO:0000313" key="2">
    <source>
        <dbReference type="Proteomes" id="UP001056255"/>
    </source>
</evidence>
<organism evidence="1 2">
    <name type="scientific">Grimontia kaedaensis</name>
    <dbReference type="NCBI Taxonomy" id="2872157"/>
    <lineage>
        <taxon>Bacteria</taxon>
        <taxon>Pseudomonadati</taxon>
        <taxon>Pseudomonadota</taxon>
        <taxon>Gammaproteobacteria</taxon>
        <taxon>Vibrionales</taxon>
        <taxon>Vibrionaceae</taxon>
        <taxon>Grimontia</taxon>
    </lineage>
</organism>
<evidence type="ECO:0000313" key="1">
    <source>
        <dbReference type="EMBL" id="USH03713.1"/>
    </source>
</evidence>
<dbReference type="Proteomes" id="UP001056255">
    <property type="component" value="Chromosome I"/>
</dbReference>
<reference evidence="1" key="1">
    <citation type="submission" date="2021-08" db="EMBL/GenBank/DDBJ databases">
        <authorList>
            <person name="Sakaguchi M."/>
            <person name="Kikuchi T."/>
            <person name="Urbanczyk H."/>
        </authorList>
    </citation>
    <scope>NUCLEOTIDE SEQUENCE</scope>
    <source>
        <strain evidence="1">020920N</strain>
    </source>
</reference>
<sequence>MKFHGVGRHEYRVTLTLGDLESAQQIACAHGGNGRIFLVPMLGGAIADASSGRLRFSVLLAGVKEDIPNGVVDLATTTPANYEKPSWSGLADKVQVDIEAPLAGIDAVQVIIERW</sequence>
<accession>A0ABY4WXL2</accession>
<protein>
    <submittedName>
        <fullName evidence="1">Uncharacterized protein</fullName>
    </submittedName>
</protein>
<proteinExistence type="predicted"/>